<evidence type="ECO:0000256" key="1">
    <source>
        <dbReference type="ARBA" id="ARBA00022729"/>
    </source>
</evidence>
<keyword evidence="3" id="KW-0106">Calcium</keyword>
<dbReference type="Pfam" id="PF00139">
    <property type="entry name" value="Lectin_legB"/>
    <property type="match status" value="4"/>
</dbReference>
<dbReference type="OrthoDB" id="9770043at2"/>
<feature type="domain" description="Calx-beta" evidence="4">
    <location>
        <begin position="460"/>
        <end position="562"/>
    </location>
</feature>
<evidence type="ECO:0000259" key="4">
    <source>
        <dbReference type="SMART" id="SM00237"/>
    </source>
</evidence>
<dbReference type="GO" id="GO:0016491">
    <property type="term" value="F:oxidoreductase activity"/>
    <property type="evidence" value="ECO:0007669"/>
    <property type="project" value="UniProtKB-KW"/>
</dbReference>
<dbReference type="InterPro" id="IPR013320">
    <property type="entry name" value="ConA-like_dom_sf"/>
</dbReference>
<evidence type="ECO:0000256" key="2">
    <source>
        <dbReference type="ARBA" id="ARBA00022737"/>
    </source>
</evidence>
<dbReference type="EMBL" id="SJPT01000004">
    <property type="protein sequence ID" value="TWU23043.1"/>
    <property type="molecule type" value="Genomic_DNA"/>
</dbReference>
<dbReference type="Gene3D" id="2.60.120.200">
    <property type="match status" value="4"/>
</dbReference>
<accession>A0A5C6CDS5</accession>
<dbReference type="SUPFAM" id="SSF141072">
    <property type="entry name" value="CalX-like"/>
    <property type="match status" value="3"/>
</dbReference>
<feature type="domain" description="Calx-beta" evidence="4">
    <location>
        <begin position="800"/>
        <end position="898"/>
    </location>
</feature>
<dbReference type="SMART" id="SM00237">
    <property type="entry name" value="Calx_beta"/>
    <property type="match status" value="3"/>
</dbReference>
<dbReference type="InterPro" id="IPR025592">
    <property type="entry name" value="DUF4347"/>
</dbReference>
<dbReference type="InterPro" id="IPR056573">
    <property type="entry name" value="Lectin_L-type_dom"/>
</dbReference>
<dbReference type="InterPro" id="IPR012938">
    <property type="entry name" value="Glc/Sorbosone_DH"/>
</dbReference>
<dbReference type="PANTHER" id="PTHR32401:SF48">
    <property type="entry name" value="LEGUME LECTIN DOMAIN-CONTAINING PROTEIN"/>
    <property type="match status" value="1"/>
</dbReference>
<dbReference type="InterPro" id="IPR050258">
    <property type="entry name" value="Leguminous_Lectin"/>
</dbReference>
<dbReference type="Pfam" id="PF07995">
    <property type="entry name" value="GSDH"/>
    <property type="match status" value="2"/>
</dbReference>
<feature type="domain" description="Calx-beta" evidence="4">
    <location>
        <begin position="1137"/>
        <end position="1236"/>
    </location>
</feature>
<dbReference type="GO" id="GO:0016020">
    <property type="term" value="C:membrane"/>
    <property type="evidence" value="ECO:0007669"/>
    <property type="project" value="InterPro"/>
</dbReference>
<protein>
    <submittedName>
        <fullName evidence="5">Soluble aldose sugar dehydrogenase YliI</fullName>
        <ecNumber evidence="5">1.1.5.-</ecNumber>
    </submittedName>
</protein>
<dbReference type="RefSeq" id="WP_146594834.1">
    <property type="nucleotide sequence ID" value="NZ_SJPT01000004.1"/>
</dbReference>
<keyword evidence="6" id="KW-1185">Reference proteome</keyword>
<dbReference type="GO" id="GO:0030246">
    <property type="term" value="F:carbohydrate binding"/>
    <property type="evidence" value="ECO:0007669"/>
    <property type="project" value="InterPro"/>
</dbReference>
<dbReference type="GO" id="GO:0007154">
    <property type="term" value="P:cell communication"/>
    <property type="evidence" value="ECO:0007669"/>
    <property type="project" value="InterPro"/>
</dbReference>
<dbReference type="SUPFAM" id="SSF49899">
    <property type="entry name" value="Concanavalin A-like lectins/glucanases"/>
    <property type="match status" value="4"/>
</dbReference>
<dbReference type="SUPFAM" id="SSF50952">
    <property type="entry name" value="Soluble quinoprotein glucose dehydrogenase"/>
    <property type="match status" value="1"/>
</dbReference>
<dbReference type="InterPro" id="IPR001220">
    <property type="entry name" value="Legume_lectin_dom"/>
</dbReference>
<dbReference type="InterPro" id="IPR003644">
    <property type="entry name" value="Calx_beta"/>
</dbReference>
<dbReference type="Pfam" id="PF14252">
    <property type="entry name" value="DUF4347"/>
    <property type="match status" value="1"/>
</dbReference>
<evidence type="ECO:0000256" key="3">
    <source>
        <dbReference type="ARBA" id="ARBA00022837"/>
    </source>
</evidence>
<dbReference type="Pfam" id="PF03160">
    <property type="entry name" value="Calx-beta"/>
    <property type="match status" value="2"/>
</dbReference>
<dbReference type="Gene3D" id="2.120.10.30">
    <property type="entry name" value="TolB, C-terminal domain"/>
    <property type="match status" value="1"/>
</dbReference>
<dbReference type="Proteomes" id="UP000316304">
    <property type="component" value="Unassembled WGS sequence"/>
</dbReference>
<proteinExistence type="predicted"/>
<dbReference type="PANTHER" id="PTHR32401">
    <property type="entry name" value="CONCANAVALIN A-LIKE LECTIN FAMILY PROTEIN"/>
    <property type="match status" value="1"/>
</dbReference>
<evidence type="ECO:0000313" key="6">
    <source>
        <dbReference type="Proteomes" id="UP000316304"/>
    </source>
</evidence>
<keyword evidence="5" id="KW-0560">Oxidoreductase</keyword>
<name>A0A5C6CDS5_9BACT</name>
<keyword evidence="1" id="KW-0732">Signal</keyword>
<gene>
    <name evidence="5" type="primary">yliI_1</name>
    <name evidence="5" type="ORF">Pla52o_25770</name>
</gene>
<sequence>MQSSLRRRILSAARNGMKRRDRLSWSLAALEPRLLLAGDAAAAVATSVDVVEVEAIHNSAGDDQPQKGVLLADHVESSHSIVFVDSDVADSSLFSNVASGAEVILMSADQDAISQITETLSTRKNVASIHLVSHGGSGQLKLSGQILDASAINARADQLAKWSFALAPGADILLYGCEVGAGSGGEALLRSIANLTGADVAASIDLTGARAQGGNWALEKTIGAIESGLAFQATVLGRYQHTLPINTSLVNLDRFSASDPIRLNAGASFTSDGRLQLTSAAENQAGSAFYTTPVTVTENPSFQTSFSFEMSGGAGASGADGLAFVLQNSPQAAAAVGGNAWQLGYGGIVNSIAIELDTWKNGSDQFNDEIAVTLNGDFRNQIAAAQSPINLNSGSVGYAWIDYDGATQTLSVFVSDTNTKPASASLTTQVDLSAIVGDQFYAGFTAGNYNAPNAHQIHSWSMEIQDDDGTSGVSTFNVEPSQLSVGESAGQVQLQIKRSGDISQAASVAYQSIDQSATAGSDYTAVSGIATFAANQAVVQVEVSILDDLETESAESFIVSLSDPTDGVLGTRSTTTVTIYDNEQAMPSFPSFANGDPINLNGGASIQGGKLQLTSDATYQAGTAFFNTPIAVHDSTSFQTSFAFEITGGAGPNGADGFTLVLQNSPQGSDALGQYGSGIGYRGIGNSVVIEFDTWKNGWDQFKDEIAVTLNGDTHNQIAFAASPLDLNSGAVGYAWVDYNGENNTLSVYVSSTNQKPATAVLTTQVDLPNVVGNQLYAGFSASNYNQPNAHRILSWAMTVDGTAPEPPAGAFVFENNQVTVNENAGQAILRIRRTGDLSQAASIQYQTQNQSATAGDDYTAKSGIANFGVDQSVVEIAITILDDLDAELLESFTVSLSNPVGAELNSPQKATVTILDNEQSLPSFASFGSGDPINLNGGASIQGGKLQLTSEATYQAGTAFFNSPIAVHDNTSFQTSFAFEITGGAGPNGADGFTLVLQNSPQGSDALGQYGSGIGYRGIGNSVVIEFDTWKNGWDQFKDEIAVTLNGDTHNQIAFAASPLDLNSGAVGYAWVDYNGENNTLSVYVSSTNQKPATAVLTTQVDLPNVVGNQLYAGFSASNYNQPNAHRILSWSMNLDQPTDPANNGPATFSLQTSQVTVSEAAGEAIVGVVRTGNATAAASINYQTYDQTAIDGSDYLRTTGTLNFVSGQRYAEIRIPILNDTLEERAETFSVSIDNPVDAEIGVPRTAIITLIDDEQPLPSFVNFDSQQFINVNGNATVTGGNLQLTSETANQRGSAYFSTPVSVTQDTSFQTSFTFQMDGGAGAGGADGIAFLLQNSAAGLEALGRGASGIGYDGIGNSIAIELDTWKNGFDKYSDEIAIVVNGKIQNPLAQAPAPINLNLGGVYHAWVDYNGISNVLAVYISETSDKPGLAVVKATVALDQVVGDQMYVGFSASDYDRPNRHAIKSWWLNLETPIADPPVLPSGEIRTQIVHSGLAQPTAIDWSADGRNLYVSEKAGVVKVFRDGQLVASPIIDISGMVNHYSDRGLLDVAVHPDLASSPYMYLLYTYDPPEVWDHVGDRYAGPDGLGNRAGRLMRITLDAGTNYTTMVAGSETILLGGASTWANFNGFTNSVVDMAERPAGQNPDGSYIRDFINSDSTTHTIASLEFAPDGSLFVSIGDGASYNQMDPRAVRVQDIDSLSGKILRIDPITGQGLADNPFFSGDADANRSKVYQLGLRNPFRIAVDDATGRLFIGDVGWTRWEEINTGDPGTNFGWPYYEGGQGYNIVTPGGYLDLPSGQAFLANGAQADPAIIALSHAGDGINAIVMGDVIRGGDLGLLYEGDIIFNDLGQGIVRRASVNADGQVTEISVFTTGAQYVVDMRQGVDGEMYFVDLADGQIGRWELV</sequence>
<organism evidence="5 6">
    <name type="scientific">Novipirellula galeiformis</name>
    <dbReference type="NCBI Taxonomy" id="2528004"/>
    <lineage>
        <taxon>Bacteria</taxon>
        <taxon>Pseudomonadati</taxon>
        <taxon>Planctomycetota</taxon>
        <taxon>Planctomycetia</taxon>
        <taxon>Pirellulales</taxon>
        <taxon>Pirellulaceae</taxon>
        <taxon>Novipirellula</taxon>
    </lineage>
</organism>
<reference evidence="5 6" key="1">
    <citation type="submission" date="2019-02" db="EMBL/GenBank/DDBJ databases">
        <title>Deep-cultivation of Planctomycetes and their phenomic and genomic characterization uncovers novel biology.</title>
        <authorList>
            <person name="Wiegand S."/>
            <person name="Jogler M."/>
            <person name="Boedeker C."/>
            <person name="Pinto D."/>
            <person name="Vollmers J."/>
            <person name="Rivas-Marin E."/>
            <person name="Kohn T."/>
            <person name="Peeters S.H."/>
            <person name="Heuer A."/>
            <person name="Rast P."/>
            <person name="Oberbeckmann S."/>
            <person name="Bunk B."/>
            <person name="Jeske O."/>
            <person name="Meyerdierks A."/>
            <person name="Storesund J.E."/>
            <person name="Kallscheuer N."/>
            <person name="Luecker S."/>
            <person name="Lage O.M."/>
            <person name="Pohl T."/>
            <person name="Merkel B.J."/>
            <person name="Hornburger P."/>
            <person name="Mueller R.-W."/>
            <person name="Bruemmer F."/>
            <person name="Labrenz M."/>
            <person name="Spormann A.M."/>
            <person name="Op Den Camp H."/>
            <person name="Overmann J."/>
            <person name="Amann R."/>
            <person name="Jetten M.S.M."/>
            <person name="Mascher T."/>
            <person name="Medema M.H."/>
            <person name="Devos D.P."/>
            <person name="Kaster A.-K."/>
            <person name="Ovreas L."/>
            <person name="Rohde M."/>
            <person name="Galperin M.Y."/>
            <person name="Jogler C."/>
        </authorList>
    </citation>
    <scope>NUCLEOTIDE SEQUENCE [LARGE SCALE GENOMIC DNA]</scope>
    <source>
        <strain evidence="5 6">Pla52o</strain>
    </source>
</reference>
<dbReference type="InterPro" id="IPR011042">
    <property type="entry name" value="6-blade_b-propeller_TolB-like"/>
</dbReference>
<comment type="caution">
    <text evidence="5">The sequence shown here is derived from an EMBL/GenBank/DDBJ whole genome shotgun (WGS) entry which is preliminary data.</text>
</comment>
<evidence type="ECO:0000313" key="5">
    <source>
        <dbReference type="EMBL" id="TWU23043.1"/>
    </source>
</evidence>
<dbReference type="CDD" id="cd01951">
    <property type="entry name" value="lectin_L-type"/>
    <property type="match status" value="4"/>
</dbReference>
<keyword evidence="2" id="KW-0677">Repeat</keyword>
<dbReference type="Gene3D" id="2.60.40.2030">
    <property type="match status" value="3"/>
</dbReference>
<dbReference type="EC" id="1.1.5.-" evidence="5"/>
<dbReference type="InterPro" id="IPR038081">
    <property type="entry name" value="CalX-like_sf"/>
</dbReference>
<dbReference type="InterPro" id="IPR011041">
    <property type="entry name" value="Quinoprot_gluc/sorb_DH_b-prop"/>
</dbReference>